<proteinExistence type="predicted"/>
<organism evidence="6 7">
    <name type="scientific">Clitoria ternatea</name>
    <name type="common">Butterfly pea</name>
    <dbReference type="NCBI Taxonomy" id="43366"/>
    <lineage>
        <taxon>Eukaryota</taxon>
        <taxon>Viridiplantae</taxon>
        <taxon>Streptophyta</taxon>
        <taxon>Embryophyta</taxon>
        <taxon>Tracheophyta</taxon>
        <taxon>Spermatophyta</taxon>
        <taxon>Magnoliopsida</taxon>
        <taxon>eudicotyledons</taxon>
        <taxon>Gunneridae</taxon>
        <taxon>Pentapetalae</taxon>
        <taxon>rosids</taxon>
        <taxon>fabids</taxon>
        <taxon>Fabales</taxon>
        <taxon>Fabaceae</taxon>
        <taxon>Papilionoideae</taxon>
        <taxon>50 kb inversion clade</taxon>
        <taxon>NPAAA clade</taxon>
        <taxon>indigoferoid/millettioid clade</taxon>
        <taxon>Phaseoleae</taxon>
        <taxon>Clitoria</taxon>
    </lineage>
</organism>
<dbReference type="SMART" id="SM00185">
    <property type="entry name" value="ARM"/>
    <property type="match status" value="8"/>
</dbReference>
<dbReference type="Proteomes" id="UP001359559">
    <property type="component" value="Unassembled WGS sequence"/>
</dbReference>
<evidence type="ECO:0000313" key="7">
    <source>
        <dbReference type="Proteomes" id="UP001359559"/>
    </source>
</evidence>
<dbReference type="SUPFAM" id="SSF48371">
    <property type="entry name" value="ARM repeat"/>
    <property type="match status" value="2"/>
</dbReference>
<dbReference type="PANTHER" id="PTHR46710">
    <property type="entry name" value="ARM REPEAT PROTEIN INTERACTING WITH ABF2"/>
    <property type="match status" value="1"/>
</dbReference>
<dbReference type="AlphaFoldDB" id="A0AAN9ISC3"/>
<feature type="repeat" description="ARM" evidence="4">
    <location>
        <begin position="212"/>
        <end position="247"/>
    </location>
</feature>
<feature type="repeat" description="ARM" evidence="4">
    <location>
        <begin position="380"/>
        <end position="422"/>
    </location>
</feature>
<comment type="caution">
    <text evidence="6">The sequence shown here is derived from an EMBL/GenBank/DDBJ whole genome shotgun (WGS) entry which is preliminary data.</text>
</comment>
<protein>
    <recommendedName>
        <fullName evidence="5">BTB domain-containing protein</fullName>
    </recommendedName>
</protein>
<gene>
    <name evidence="6" type="ORF">RJT34_20121</name>
</gene>
<evidence type="ECO:0000256" key="4">
    <source>
        <dbReference type="PROSITE-ProRule" id="PRU00259"/>
    </source>
</evidence>
<keyword evidence="3" id="KW-0677">Repeat</keyword>
<evidence type="ECO:0000256" key="3">
    <source>
        <dbReference type="ARBA" id="ARBA00022737"/>
    </source>
</evidence>
<dbReference type="PANTHER" id="PTHR46710:SF11">
    <property type="entry name" value="ARMADILLO BTB ARABIDOPSIS PROTEIN 1"/>
    <property type="match status" value="1"/>
</dbReference>
<evidence type="ECO:0000256" key="1">
    <source>
        <dbReference type="ARBA" id="ARBA00004184"/>
    </source>
</evidence>
<feature type="domain" description="BTB" evidence="5">
    <location>
        <begin position="556"/>
        <end position="622"/>
    </location>
</feature>
<comment type="subcellular location">
    <subcellularLocation>
        <location evidence="1">Endomembrane system</location>
        <topology evidence="1">Peripheral membrane protein</topology>
    </subcellularLocation>
</comment>
<dbReference type="Gene3D" id="3.30.710.10">
    <property type="entry name" value="Potassium Channel Kv1.1, Chain A"/>
    <property type="match status" value="1"/>
</dbReference>
<name>A0AAN9ISC3_CLITE</name>
<dbReference type="InterPro" id="IPR000225">
    <property type="entry name" value="Armadillo"/>
</dbReference>
<dbReference type="Pfam" id="PF00651">
    <property type="entry name" value="BTB"/>
    <property type="match status" value="1"/>
</dbReference>
<dbReference type="GO" id="GO:0012505">
    <property type="term" value="C:endomembrane system"/>
    <property type="evidence" value="ECO:0007669"/>
    <property type="project" value="UniProtKB-SubCell"/>
</dbReference>
<comment type="pathway">
    <text evidence="2">Protein modification; protein ubiquitination.</text>
</comment>
<evidence type="ECO:0000313" key="6">
    <source>
        <dbReference type="EMBL" id="KAK7285352.1"/>
    </source>
</evidence>
<dbReference type="InterPro" id="IPR000210">
    <property type="entry name" value="BTB/POZ_dom"/>
</dbReference>
<dbReference type="InterPro" id="IPR011989">
    <property type="entry name" value="ARM-like"/>
</dbReference>
<keyword evidence="7" id="KW-1185">Reference proteome</keyword>
<dbReference type="Pfam" id="PF00514">
    <property type="entry name" value="Arm"/>
    <property type="match status" value="3"/>
</dbReference>
<feature type="repeat" description="ARM" evidence="4">
    <location>
        <begin position="338"/>
        <end position="381"/>
    </location>
</feature>
<dbReference type="Gene3D" id="1.25.10.10">
    <property type="entry name" value="Leucine-rich Repeat Variant"/>
    <property type="match status" value="3"/>
</dbReference>
<dbReference type="SUPFAM" id="SSF54695">
    <property type="entry name" value="POZ domain"/>
    <property type="match status" value="1"/>
</dbReference>
<dbReference type="PROSITE" id="PS50176">
    <property type="entry name" value="ARM_REPEAT"/>
    <property type="match status" value="4"/>
</dbReference>
<accession>A0AAN9ISC3</accession>
<dbReference type="EMBL" id="JAYKXN010000005">
    <property type="protein sequence ID" value="KAK7285352.1"/>
    <property type="molecule type" value="Genomic_DNA"/>
</dbReference>
<feature type="repeat" description="ARM" evidence="4">
    <location>
        <begin position="254"/>
        <end position="296"/>
    </location>
</feature>
<sequence length="720" mass="79854">MRYSHIIGFCVFSLTISTDSMDNSHLATTGRRGLKRKPQQDLTQNHADRKFPHLDSQDLLDNILHQLSLLNSAHSDLAIAKNAVNALAELAKDEDIVDSIVNCGVVPVLVNHLKALDSVKDKDDCCYTDTKPYQLEVLKGCAFVLGLLAVKPEHQQFIVDAGPLPCLVELLKRHKNSAVSQPISGLLRRVADTITSLAHENTIIKTLVRMEGGIPPLVELLEFNDIKVQRAAAGALRTLAFKNNDNKNQIVELNALPTLVLMLRSDDPTLHYEAVGVIGNLVHSSPNIKKDVLSAGALQPVIGLLRSCCLESRREAALLLGQFAVTDSDCKVHIGQRGAIQALVEMLKSPDDTQLLEMSAFALGRLAQDSHNQAGIVHYGAIEPLLSLLDLQNASVQHNAAFALYNLADNEDNVADIIKAGGFQKLQHGQFNVQPTRECVAKTLKRLEEKVHGRVLKHLTYLMRFENKVVRKRVAIALAHLCSPHDRKTIFIDNIGLELLLDLLESTDPTQKGDASAALHKLATKAGSVSFVDAAPPSPTPRLYLGEECVNNPKLSDVTFLVEGRSFYAHKACLISSDIFRAMFDGGYREGEAKHIEIPNIKWDVFESMMRFIYTGNVDVNKDIALDLFRAADQYLLDGLQRICEYVISQDISMENVLLMYEMSEAFNGTSLKHACILFMLEHFDKLKAKPWYFRMVRCIIPDIRKFLSTLLSKAHAADS</sequence>
<dbReference type="SMART" id="SM00225">
    <property type="entry name" value="BTB"/>
    <property type="match status" value="1"/>
</dbReference>
<evidence type="ECO:0000259" key="5">
    <source>
        <dbReference type="PROSITE" id="PS50097"/>
    </source>
</evidence>
<dbReference type="InterPro" id="IPR011333">
    <property type="entry name" value="SKP1/BTB/POZ_sf"/>
</dbReference>
<dbReference type="InterPro" id="IPR016024">
    <property type="entry name" value="ARM-type_fold"/>
</dbReference>
<reference evidence="6 7" key="1">
    <citation type="submission" date="2024-01" db="EMBL/GenBank/DDBJ databases">
        <title>The genomes of 5 underutilized Papilionoideae crops provide insights into root nodulation and disease resistance.</title>
        <authorList>
            <person name="Yuan L."/>
        </authorList>
    </citation>
    <scope>NUCLEOTIDE SEQUENCE [LARGE SCALE GENOMIC DNA]</scope>
    <source>
        <strain evidence="6">LY-2023</strain>
        <tissue evidence="6">Leaf</tissue>
    </source>
</reference>
<evidence type="ECO:0000256" key="2">
    <source>
        <dbReference type="ARBA" id="ARBA00004906"/>
    </source>
</evidence>
<dbReference type="InterPro" id="IPR044282">
    <property type="entry name" value="ABAP1/ARIA"/>
</dbReference>
<dbReference type="PROSITE" id="PS50097">
    <property type="entry name" value="BTB"/>
    <property type="match status" value="1"/>
</dbReference>